<feature type="domain" description="Cyclophilin-like" evidence="1">
    <location>
        <begin position="45"/>
        <end position="154"/>
    </location>
</feature>
<reference evidence="2" key="1">
    <citation type="submission" date="2020-05" db="EMBL/GenBank/DDBJ databases">
        <authorList>
            <person name="Zeng H."/>
            <person name="Chan Y.K."/>
            <person name="Watt R.M."/>
        </authorList>
    </citation>
    <scope>NUCLEOTIDE SEQUENCE</scope>
    <source>
        <strain evidence="2">ATCC 700773</strain>
    </source>
</reference>
<name>A0A975EYR6_9SPIR</name>
<dbReference type="EMBL" id="CP054257">
    <property type="protein sequence ID" value="QTQ11178.1"/>
    <property type="molecule type" value="Genomic_DNA"/>
</dbReference>
<evidence type="ECO:0000313" key="2">
    <source>
        <dbReference type="EMBL" id="QTQ11178.1"/>
    </source>
</evidence>
<evidence type="ECO:0000259" key="1">
    <source>
        <dbReference type="Pfam" id="PF18050"/>
    </source>
</evidence>
<dbReference type="InterPro" id="IPR041183">
    <property type="entry name" value="Cyclophilin-like"/>
</dbReference>
<accession>A0A975EYR6</accession>
<protein>
    <recommendedName>
        <fullName evidence="1">Cyclophilin-like domain-containing protein</fullName>
    </recommendedName>
</protein>
<dbReference type="AlphaFoldDB" id="A0A975EYR6"/>
<reference evidence="2" key="2">
    <citation type="journal article" date="2021" name="Microbiol. Resour. Announc.">
        <title>Complete Genome Sequences of Three Human Oral Treponema parvum Isolates.</title>
        <authorList>
            <person name="Zeng H."/>
            <person name="Watt R.M."/>
        </authorList>
    </citation>
    <scope>NUCLEOTIDE SEQUENCE</scope>
    <source>
        <strain evidence="2">ATCC 700773</strain>
    </source>
</reference>
<dbReference type="Pfam" id="PF18050">
    <property type="entry name" value="Cyclophil_like2"/>
    <property type="match status" value="1"/>
</dbReference>
<gene>
    <name evidence="2" type="ORF">HRI96_02590</name>
</gene>
<dbReference type="RefSeq" id="WP_256729278.1">
    <property type="nucleotide sequence ID" value="NZ_CP054257.1"/>
</dbReference>
<proteinExistence type="predicted"/>
<dbReference type="Gene3D" id="3.40.50.1820">
    <property type="entry name" value="alpha/beta hydrolase"/>
    <property type="match status" value="1"/>
</dbReference>
<sequence length="157" mass="18014">MISFLNQPILQYSNEIRSAVLIVHGDKAHSYYFGKDAYENMIKDMQIDGTVLDVEWENNNTVKELKEELKQGEVTIRLSKYSDFEQVGELGKTYSSSDKRIAAEAGDIMLYSGNKIVVFYGANTWEYTRIGKIKNLSKEEIKRLLSNSDVVLKIKME</sequence>
<evidence type="ECO:0000313" key="3">
    <source>
        <dbReference type="Proteomes" id="UP000671995"/>
    </source>
</evidence>
<dbReference type="InterPro" id="IPR029058">
    <property type="entry name" value="AB_hydrolase_fold"/>
</dbReference>
<dbReference type="Proteomes" id="UP000671995">
    <property type="component" value="Chromosome"/>
</dbReference>
<organism evidence="2 3">
    <name type="scientific">Treponema parvum</name>
    <dbReference type="NCBI Taxonomy" id="138851"/>
    <lineage>
        <taxon>Bacteria</taxon>
        <taxon>Pseudomonadati</taxon>
        <taxon>Spirochaetota</taxon>
        <taxon>Spirochaetia</taxon>
        <taxon>Spirochaetales</taxon>
        <taxon>Treponemataceae</taxon>
        <taxon>Treponema</taxon>
    </lineage>
</organism>